<feature type="transmembrane region" description="Helical" evidence="9">
    <location>
        <begin position="186"/>
        <end position="205"/>
    </location>
</feature>
<evidence type="ECO:0000259" key="10">
    <source>
        <dbReference type="Pfam" id="PF00884"/>
    </source>
</evidence>
<feature type="transmembrane region" description="Helical" evidence="9">
    <location>
        <begin position="92"/>
        <end position="114"/>
    </location>
</feature>
<feature type="active site" evidence="6">
    <location>
        <position position="335"/>
    </location>
</feature>
<name>A0A1G7RY04_9BACT</name>
<accession>A0A1G7RY04</accession>
<comment type="subcellular location">
    <subcellularLocation>
        <location evidence="1">Cell membrane</location>
        <topology evidence="1">Multi-pass membrane protein</topology>
    </subcellularLocation>
</comment>
<dbReference type="GO" id="GO:0016740">
    <property type="term" value="F:transferase activity"/>
    <property type="evidence" value="ECO:0007669"/>
    <property type="project" value="UniProtKB-KW"/>
</dbReference>
<evidence type="ECO:0000256" key="6">
    <source>
        <dbReference type="PIRSR" id="PIRSR005091-1"/>
    </source>
</evidence>
<evidence type="ECO:0000256" key="3">
    <source>
        <dbReference type="ARBA" id="ARBA00022692"/>
    </source>
</evidence>
<feature type="binding site" evidence="8">
    <location>
        <position position="288"/>
    </location>
    <ligand>
        <name>Mn(2+)</name>
        <dbReference type="ChEBI" id="CHEBI:29035"/>
    </ligand>
</feature>
<sequence>MKSSFYNHPVIALVGNLGIVYLMFTFCRLVFLLLNWGIYADTMTWGHALDLFGAGLIFDTTAILYTNALVILMMLFPLHWKERKGYYKVVRWIYVICNSVAIWANLCDCVYFPFTGKRTTTSVFYEFSNEGVGGMTKIMGEQFIANWYLVLLAFLLSWVLWKTFLPRVKGKGKSEKSAFTSPLLRYYIVQTVALLVTIPLTVAGMRGGFTAAVRPITISNANQFVDRPAETGIVLNTPFSIYRTLSKKPLITPDYMSEEEALALYSPIHTPADSVAFTPKNVVVFILESFGKQHFGYYNKTLRNGTYKGYTPFLDSLIANGAMTWQYSYANGRRSIEGMPSILSSLPNYVEPLFLTPASLNHMSGLARELGEQKGYTTAFFHGAQNNSMGFQAFARATGFKNYYGRTEYNEDPNFHGDDDFDGTWAIWDEEFLQFYAQQMTKMQQPFMTAVFTASSHTPCVVPERYKGKFPKGEDDVMECVAYSDNALRLFFETAKKQPWFKNTLFVITADHTSGATDPFYRTTLGNYCVPIILYAPGDKALRGYDTQHIVEQTDIMPTVLSYLHYDKPYLAFGKDMLNTSAEESHALHWVASSNGYEFVKGPYALEFDGEQVTSAFHYRTDSTFTHNILKSIPADTLDQMTRQMKSIIQQYMQRMNNDQLVIKK</sequence>
<dbReference type="EMBL" id="FNCQ01000001">
    <property type="protein sequence ID" value="SDG15693.1"/>
    <property type="molecule type" value="Genomic_DNA"/>
</dbReference>
<feature type="domain" description="Sulfatase N-terminal" evidence="10">
    <location>
        <begin position="280"/>
        <end position="565"/>
    </location>
</feature>
<dbReference type="SUPFAM" id="SSF53649">
    <property type="entry name" value="Alkaline phosphatase-like"/>
    <property type="match status" value="1"/>
</dbReference>
<keyword evidence="7" id="KW-0464">Manganese</keyword>
<dbReference type="GO" id="GO:0046872">
    <property type="term" value="F:metal ion binding"/>
    <property type="evidence" value="ECO:0007669"/>
    <property type="project" value="UniProtKB-KW"/>
</dbReference>
<evidence type="ECO:0000256" key="9">
    <source>
        <dbReference type="SAM" id="Phobius"/>
    </source>
</evidence>
<gene>
    <name evidence="11" type="ORF">SAMN04487901_101136</name>
</gene>
<dbReference type="Proteomes" id="UP000198779">
    <property type="component" value="Unassembled WGS sequence"/>
</dbReference>
<evidence type="ECO:0000256" key="2">
    <source>
        <dbReference type="ARBA" id="ARBA00022475"/>
    </source>
</evidence>
<dbReference type="PIRSF" id="PIRSF005091">
    <property type="entry name" value="Mmb_sulf_HI1246"/>
    <property type="match status" value="1"/>
</dbReference>
<feature type="transmembrane region" description="Helical" evidence="9">
    <location>
        <begin position="12"/>
        <end position="39"/>
    </location>
</feature>
<evidence type="ECO:0000256" key="4">
    <source>
        <dbReference type="ARBA" id="ARBA00022989"/>
    </source>
</evidence>
<keyword evidence="5 9" id="KW-0472">Membrane</keyword>
<feature type="binding site" evidence="8">
    <location>
        <position position="512"/>
    </location>
    <ligand>
        <name>Mn(2+)</name>
        <dbReference type="ChEBI" id="CHEBI:29035"/>
    </ligand>
</feature>
<keyword evidence="12" id="KW-1185">Reference proteome</keyword>
<evidence type="ECO:0000256" key="1">
    <source>
        <dbReference type="ARBA" id="ARBA00004651"/>
    </source>
</evidence>
<evidence type="ECO:0000256" key="5">
    <source>
        <dbReference type="ARBA" id="ARBA00023136"/>
    </source>
</evidence>
<reference evidence="12" key="1">
    <citation type="submission" date="2016-10" db="EMBL/GenBank/DDBJ databases">
        <authorList>
            <person name="Varghese N."/>
            <person name="Submissions S."/>
        </authorList>
    </citation>
    <scope>NUCLEOTIDE SEQUENCE [LARGE SCALE GENOMIC DNA]</scope>
    <source>
        <strain evidence="12">BP1-148</strain>
    </source>
</reference>
<keyword evidence="2" id="KW-1003">Cell membrane</keyword>
<evidence type="ECO:0000256" key="7">
    <source>
        <dbReference type="PIRSR" id="PIRSR005091-2"/>
    </source>
</evidence>
<keyword evidence="3 9" id="KW-0812">Transmembrane</keyword>
<keyword evidence="11" id="KW-0808">Transferase</keyword>
<dbReference type="CDD" id="cd16015">
    <property type="entry name" value="LTA_synthase"/>
    <property type="match status" value="1"/>
</dbReference>
<dbReference type="InterPro" id="IPR000917">
    <property type="entry name" value="Sulfatase_N"/>
</dbReference>
<evidence type="ECO:0000256" key="8">
    <source>
        <dbReference type="PIRSR" id="PIRSR005091-3"/>
    </source>
</evidence>
<protein>
    <submittedName>
        <fullName evidence="11">Phosphoglycerol transferase MdoB</fullName>
    </submittedName>
</protein>
<dbReference type="InterPro" id="IPR017850">
    <property type="entry name" value="Alkaline_phosphatase_core_sf"/>
</dbReference>
<feature type="binding site" evidence="8">
    <location>
        <position position="511"/>
    </location>
    <ligand>
        <name>Mn(2+)</name>
        <dbReference type="ChEBI" id="CHEBI:29035"/>
    </ligand>
</feature>
<dbReference type="Gene3D" id="3.40.720.10">
    <property type="entry name" value="Alkaline Phosphatase, subunit A"/>
    <property type="match status" value="1"/>
</dbReference>
<evidence type="ECO:0000313" key="12">
    <source>
        <dbReference type="Proteomes" id="UP000198779"/>
    </source>
</evidence>
<dbReference type="GO" id="GO:0005886">
    <property type="term" value="C:plasma membrane"/>
    <property type="evidence" value="ECO:0007669"/>
    <property type="project" value="UniProtKB-SubCell"/>
</dbReference>
<dbReference type="STRING" id="645274.SAMN04487901_101136"/>
<dbReference type="RefSeq" id="WP_091813603.1">
    <property type="nucleotide sequence ID" value="NZ_FNCQ01000001.1"/>
</dbReference>
<keyword evidence="4 9" id="KW-1133">Transmembrane helix</keyword>
<dbReference type="AlphaFoldDB" id="A0A1G7RY04"/>
<keyword evidence="7" id="KW-0479">Metal-binding</keyword>
<feature type="transmembrane region" description="Helical" evidence="9">
    <location>
        <begin position="51"/>
        <end position="80"/>
    </location>
</feature>
<dbReference type="InterPro" id="IPR050448">
    <property type="entry name" value="OpgB/LTA_synthase_biosynth"/>
</dbReference>
<organism evidence="11 12">
    <name type="scientific">Prevotella communis</name>
    <dbReference type="NCBI Taxonomy" id="2913614"/>
    <lineage>
        <taxon>Bacteria</taxon>
        <taxon>Pseudomonadati</taxon>
        <taxon>Bacteroidota</taxon>
        <taxon>Bacteroidia</taxon>
        <taxon>Bacteroidales</taxon>
        <taxon>Prevotellaceae</taxon>
        <taxon>Prevotella</taxon>
    </lineage>
</organism>
<proteinExistence type="predicted"/>
<dbReference type="PANTHER" id="PTHR47371">
    <property type="entry name" value="LIPOTEICHOIC ACID SYNTHASE"/>
    <property type="match status" value="1"/>
</dbReference>
<feature type="binding site" evidence="7">
    <location>
        <position position="457"/>
    </location>
    <ligand>
        <name>substrate</name>
    </ligand>
</feature>
<evidence type="ECO:0000313" key="11">
    <source>
        <dbReference type="EMBL" id="SDG15693.1"/>
    </source>
</evidence>
<dbReference type="Pfam" id="PF00884">
    <property type="entry name" value="Sulfatase"/>
    <property type="match status" value="1"/>
</dbReference>
<feature type="transmembrane region" description="Helical" evidence="9">
    <location>
        <begin position="145"/>
        <end position="165"/>
    </location>
</feature>
<dbReference type="PANTHER" id="PTHR47371:SF3">
    <property type="entry name" value="PHOSPHOGLYCEROL TRANSFERASE I"/>
    <property type="match status" value="1"/>
</dbReference>
<dbReference type="InterPro" id="IPR012160">
    <property type="entry name" value="LtaS-like"/>
</dbReference>